<evidence type="ECO:0000256" key="3">
    <source>
        <dbReference type="ARBA" id="ARBA00022729"/>
    </source>
</evidence>
<feature type="domain" description="Polysaccharide lyase 14" evidence="7">
    <location>
        <begin position="68"/>
        <end position="336"/>
    </location>
</feature>
<dbReference type="Gene3D" id="2.60.120.200">
    <property type="match status" value="1"/>
</dbReference>
<evidence type="ECO:0000313" key="8">
    <source>
        <dbReference type="EMBL" id="MBK1791798.1"/>
    </source>
</evidence>
<dbReference type="AlphaFoldDB" id="A0A8J7MFK2"/>
<sequence length="443" mass="49918">MFRSLIQLLAFAGSLSLCDAQSNAVFSQNLENSAIQTYASNNTWKGDWWSKWDKGVSDGRAKVIEENGNHILEVFLPENSVTNDDRDNNSPSTVAGGVAWRTRFDSNSNVHSWTRDKKPRYDELYLSYRLKFSDGYDFARGGKLPGLAGGYTTTNTNGTETIDDDTIATDRPPTGGKKPTGYDGFSARMMWHAGGTYEADESRSVARLVQYVYQPDPSDQTDGYQPSSGSLTDPYGTLFYYTDKNDANELLTIESGKWYHITHRVKMNTIDDDNTAHYDGVLEAWVDGVKVVSVHNLRFRYINDFSIDTLLFTIFHGGSDNSWANNQDQYIYFDDIVLSEHADSDGDGFSDADEILAGTDRFDPDDFLKTSTPVAVYENGQLAGHQISWPTKHNKLYSLYWSTDLINFQLLAENLSPDQAEFTNTQHLDEEKIFYRLAVKDGE</sequence>
<proteinExistence type="predicted"/>
<protein>
    <recommendedName>
        <fullName evidence="7">Polysaccharide lyase 14 domain-containing protein</fullName>
    </recommendedName>
</protein>
<dbReference type="Pfam" id="PF21294">
    <property type="entry name" value="Polysacc_lyase_14"/>
    <property type="match status" value="1"/>
</dbReference>
<dbReference type="InterPro" id="IPR048958">
    <property type="entry name" value="Polysacc_lyase_14"/>
</dbReference>
<evidence type="ECO:0000256" key="5">
    <source>
        <dbReference type="SAM" id="MobiDB-lite"/>
    </source>
</evidence>
<keyword evidence="3 6" id="KW-0732">Signal</keyword>
<keyword evidence="9" id="KW-1185">Reference proteome</keyword>
<keyword evidence="4" id="KW-0106">Calcium</keyword>
<comment type="subcellular location">
    <subcellularLocation>
        <location evidence="1">Secreted</location>
    </subcellularLocation>
</comment>
<feature type="chain" id="PRO_5035145521" description="Polysaccharide lyase 14 domain-containing protein" evidence="6">
    <location>
        <begin position="21"/>
        <end position="443"/>
    </location>
</feature>
<dbReference type="Pfam" id="PF18884">
    <property type="entry name" value="TSP3_bac"/>
    <property type="match status" value="1"/>
</dbReference>
<keyword evidence="2" id="KW-0964">Secreted</keyword>
<feature type="signal peptide" evidence="6">
    <location>
        <begin position="1"/>
        <end position="20"/>
    </location>
</feature>
<evidence type="ECO:0000313" key="9">
    <source>
        <dbReference type="Proteomes" id="UP000624703"/>
    </source>
</evidence>
<organism evidence="8 9">
    <name type="scientific">Persicirhabdus sediminis</name>
    <dbReference type="NCBI Taxonomy" id="454144"/>
    <lineage>
        <taxon>Bacteria</taxon>
        <taxon>Pseudomonadati</taxon>
        <taxon>Verrucomicrobiota</taxon>
        <taxon>Verrucomicrobiia</taxon>
        <taxon>Verrucomicrobiales</taxon>
        <taxon>Verrucomicrobiaceae</taxon>
        <taxon>Persicirhabdus</taxon>
    </lineage>
</organism>
<dbReference type="InterPro" id="IPR059100">
    <property type="entry name" value="TSP3_bac"/>
</dbReference>
<dbReference type="PANTHER" id="PTHR40124">
    <property type="match status" value="1"/>
</dbReference>
<name>A0A8J7MFK2_9BACT</name>
<evidence type="ECO:0000256" key="2">
    <source>
        <dbReference type="ARBA" id="ARBA00022525"/>
    </source>
</evidence>
<dbReference type="PANTHER" id="PTHR40124:SF1">
    <property type="entry name" value="DISAGGREGATASE RELATED REPEAT PROTEIN"/>
    <property type="match status" value="1"/>
</dbReference>
<evidence type="ECO:0000256" key="6">
    <source>
        <dbReference type="SAM" id="SignalP"/>
    </source>
</evidence>
<evidence type="ECO:0000259" key="7">
    <source>
        <dbReference type="Pfam" id="PF21294"/>
    </source>
</evidence>
<evidence type="ECO:0000256" key="4">
    <source>
        <dbReference type="ARBA" id="ARBA00022837"/>
    </source>
</evidence>
<feature type="region of interest" description="Disordered" evidence="5">
    <location>
        <begin position="158"/>
        <end position="181"/>
    </location>
</feature>
<evidence type="ECO:0000256" key="1">
    <source>
        <dbReference type="ARBA" id="ARBA00004613"/>
    </source>
</evidence>
<accession>A0A8J7MFK2</accession>
<dbReference type="Proteomes" id="UP000624703">
    <property type="component" value="Unassembled WGS sequence"/>
</dbReference>
<comment type="caution">
    <text evidence="8">The sequence shown here is derived from an EMBL/GenBank/DDBJ whole genome shotgun (WGS) entry which is preliminary data.</text>
</comment>
<dbReference type="EMBL" id="JAENIM010000041">
    <property type="protein sequence ID" value="MBK1791798.1"/>
    <property type="molecule type" value="Genomic_DNA"/>
</dbReference>
<reference evidence="8" key="1">
    <citation type="submission" date="2021-01" db="EMBL/GenBank/DDBJ databases">
        <title>Modified the classification status of verrucomicrobia.</title>
        <authorList>
            <person name="Feng X."/>
        </authorList>
    </citation>
    <scope>NUCLEOTIDE SEQUENCE</scope>
    <source>
        <strain evidence="8">_KCTC 22039</strain>
    </source>
</reference>
<gene>
    <name evidence="8" type="ORF">JIN82_11605</name>
</gene>